<evidence type="ECO:0000313" key="1">
    <source>
        <dbReference type="EMBL" id="CAH1737705.1"/>
    </source>
</evidence>
<reference evidence="1" key="1">
    <citation type="submission" date="2022-02" db="EMBL/GenBank/DDBJ databases">
        <authorList>
            <person name="King R."/>
        </authorList>
    </citation>
    <scope>NUCLEOTIDE SEQUENCE</scope>
</reference>
<protein>
    <submittedName>
        <fullName evidence="1">Uncharacterized protein</fullName>
    </submittedName>
</protein>
<organism evidence="1 2">
    <name type="scientific">Aphis gossypii</name>
    <name type="common">Cotton aphid</name>
    <dbReference type="NCBI Taxonomy" id="80765"/>
    <lineage>
        <taxon>Eukaryota</taxon>
        <taxon>Metazoa</taxon>
        <taxon>Ecdysozoa</taxon>
        <taxon>Arthropoda</taxon>
        <taxon>Hexapoda</taxon>
        <taxon>Insecta</taxon>
        <taxon>Pterygota</taxon>
        <taxon>Neoptera</taxon>
        <taxon>Paraneoptera</taxon>
        <taxon>Hemiptera</taxon>
        <taxon>Sternorrhyncha</taxon>
        <taxon>Aphidomorpha</taxon>
        <taxon>Aphidoidea</taxon>
        <taxon>Aphididae</taxon>
        <taxon>Aphidini</taxon>
        <taxon>Aphis</taxon>
        <taxon>Aphis</taxon>
    </lineage>
</organism>
<proteinExistence type="predicted"/>
<accession>A0A9P0JK35</accession>
<dbReference type="Proteomes" id="UP001154329">
    <property type="component" value="Chromosome 4"/>
</dbReference>
<name>A0A9P0JK35_APHGO</name>
<reference evidence="1" key="2">
    <citation type="submission" date="2022-10" db="EMBL/GenBank/DDBJ databases">
        <authorList>
            <consortium name="ENA_rothamsted_submissions"/>
            <consortium name="culmorum"/>
            <person name="King R."/>
        </authorList>
    </citation>
    <scope>NUCLEOTIDE SEQUENCE</scope>
</reference>
<keyword evidence="2" id="KW-1185">Reference proteome</keyword>
<sequence>MTTMAFSDGAVVLLQSSRFTASVRTTARTGYYIRSSSTYSFRSRSSLIREKRTTSARRWRHTGARAPAPRSRRLPAGLAPISVTARAADDAEKSIADTYTGTPETRAHAASVAVHTHVLCTFGESRSHPITSMYTADPSRLHATPPKRKQCRSGQFKYTFTN</sequence>
<dbReference type="AlphaFoldDB" id="A0A9P0JK35"/>
<gene>
    <name evidence="1" type="ORF">APHIGO_LOCUS11188</name>
</gene>
<evidence type="ECO:0000313" key="2">
    <source>
        <dbReference type="Proteomes" id="UP001154329"/>
    </source>
</evidence>
<dbReference type="EMBL" id="OU899037">
    <property type="protein sequence ID" value="CAH1737705.1"/>
    <property type="molecule type" value="Genomic_DNA"/>
</dbReference>